<keyword evidence="1" id="KW-0812">Transmembrane</keyword>
<dbReference type="EMBL" id="JBHTCM010000004">
    <property type="protein sequence ID" value="MFC7331969.1"/>
    <property type="molecule type" value="Genomic_DNA"/>
</dbReference>
<feature type="transmembrane region" description="Helical" evidence="1">
    <location>
        <begin position="51"/>
        <end position="73"/>
    </location>
</feature>
<dbReference type="Proteomes" id="UP001596456">
    <property type="component" value="Unassembled WGS sequence"/>
</dbReference>
<sequence length="153" mass="17066">MQVSPVRLATSPIRFLFPVRDIEQLLIFILSPLTCYFLIELIRGGGKGWDAALACLVAIWILLLLRLPVLFAVGKVGSDDVQEIFRSVEKNGYVKDDQKSGESLHFFRPPGSRLFRFGSDLVSVSIHDGRAEITGPFTEIRHVRSRLLTAAPS</sequence>
<organism evidence="2 3">
    <name type="scientific">Rhodocista pekingensis</name>
    <dbReference type="NCBI Taxonomy" id="201185"/>
    <lineage>
        <taxon>Bacteria</taxon>
        <taxon>Pseudomonadati</taxon>
        <taxon>Pseudomonadota</taxon>
        <taxon>Alphaproteobacteria</taxon>
        <taxon>Rhodospirillales</taxon>
        <taxon>Azospirillaceae</taxon>
        <taxon>Rhodocista</taxon>
    </lineage>
</organism>
<protein>
    <submittedName>
        <fullName evidence="2">Uncharacterized protein</fullName>
    </submittedName>
</protein>
<evidence type="ECO:0000313" key="3">
    <source>
        <dbReference type="Proteomes" id="UP001596456"/>
    </source>
</evidence>
<accession>A0ABW2KSF3</accession>
<comment type="caution">
    <text evidence="2">The sequence shown here is derived from an EMBL/GenBank/DDBJ whole genome shotgun (WGS) entry which is preliminary data.</text>
</comment>
<feature type="transmembrane region" description="Helical" evidence="1">
    <location>
        <begin position="22"/>
        <end position="39"/>
    </location>
</feature>
<keyword evidence="3" id="KW-1185">Reference proteome</keyword>
<reference evidence="3" key="1">
    <citation type="journal article" date="2019" name="Int. J. Syst. Evol. Microbiol.">
        <title>The Global Catalogue of Microorganisms (GCM) 10K type strain sequencing project: providing services to taxonomists for standard genome sequencing and annotation.</title>
        <authorList>
            <consortium name="The Broad Institute Genomics Platform"/>
            <consortium name="The Broad Institute Genome Sequencing Center for Infectious Disease"/>
            <person name="Wu L."/>
            <person name="Ma J."/>
        </authorList>
    </citation>
    <scope>NUCLEOTIDE SEQUENCE [LARGE SCALE GENOMIC DNA]</scope>
    <source>
        <strain evidence="3">CGMCC 1.16275</strain>
    </source>
</reference>
<keyword evidence="1" id="KW-1133">Transmembrane helix</keyword>
<gene>
    <name evidence="2" type="ORF">ACFQPS_02225</name>
</gene>
<evidence type="ECO:0000313" key="2">
    <source>
        <dbReference type="EMBL" id="MFC7331969.1"/>
    </source>
</evidence>
<proteinExistence type="predicted"/>
<evidence type="ECO:0000256" key="1">
    <source>
        <dbReference type="SAM" id="Phobius"/>
    </source>
</evidence>
<keyword evidence="1" id="KW-0472">Membrane</keyword>
<name>A0ABW2KSF3_9PROT</name>